<protein>
    <submittedName>
        <fullName evidence="1">Uncharacterized protein</fullName>
    </submittedName>
</protein>
<evidence type="ECO:0000313" key="2">
    <source>
        <dbReference type="Proteomes" id="UP000280501"/>
    </source>
</evidence>
<dbReference type="EMBL" id="RKQZ01000001">
    <property type="protein sequence ID" value="RPF20886.1"/>
    <property type="molecule type" value="Genomic_DNA"/>
</dbReference>
<proteinExistence type="predicted"/>
<name>A0A3N4YN47_9MICO</name>
<sequence>MTTPDADAEAPSTVPGTTTIAARALEHLATRLVQDAAHAARRDVSVRLADAGGGMRVSVTVPVVLGAHTTGSIAERGSGLRRSVIEGMRVLAGRSVTTVDVRYSGVRRNDARRVR</sequence>
<accession>A0A3N4YN47</accession>
<gene>
    <name evidence="1" type="ORF">EDD34_1493</name>
</gene>
<keyword evidence="2" id="KW-1185">Reference proteome</keyword>
<dbReference type="OrthoDB" id="5081497at2"/>
<dbReference type="Proteomes" id="UP000280501">
    <property type="component" value="Unassembled WGS sequence"/>
</dbReference>
<organism evidence="1 2">
    <name type="scientific">Myceligenerans xiligouense</name>
    <dbReference type="NCBI Taxonomy" id="253184"/>
    <lineage>
        <taxon>Bacteria</taxon>
        <taxon>Bacillati</taxon>
        <taxon>Actinomycetota</taxon>
        <taxon>Actinomycetes</taxon>
        <taxon>Micrococcales</taxon>
        <taxon>Promicromonosporaceae</taxon>
        <taxon>Myceligenerans</taxon>
    </lineage>
</organism>
<reference evidence="1 2" key="1">
    <citation type="submission" date="2018-11" db="EMBL/GenBank/DDBJ databases">
        <title>Sequencing the genomes of 1000 actinobacteria strains.</title>
        <authorList>
            <person name="Klenk H.-P."/>
        </authorList>
    </citation>
    <scope>NUCLEOTIDE SEQUENCE [LARGE SCALE GENOMIC DNA]</scope>
    <source>
        <strain evidence="1 2">DSM 15700</strain>
    </source>
</reference>
<comment type="caution">
    <text evidence="1">The sequence shown here is derived from an EMBL/GenBank/DDBJ whole genome shotgun (WGS) entry which is preliminary data.</text>
</comment>
<dbReference type="RefSeq" id="WP_123813992.1">
    <property type="nucleotide sequence ID" value="NZ_RKQZ01000001.1"/>
</dbReference>
<evidence type="ECO:0000313" key="1">
    <source>
        <dbReference type="EMBL" id="RPF20886.1"/>
    </source>
</evidence>
<dbReference type="AlphaFoldDB" id="A0A3N4YN47"/>